<reference evidence="1 2" key="1">
    <citation type="submission" date="2020-11" db="EMBL/GenBank/DDBJ databases">
        <authorList>
            <person name="Wallbank WR R."/>
            <person name="Pardo Diaz C."/>
            <person name="Kozak K."/>
            <person name="Martin S."/>
            <person name="Jiggins C."/>
            <person name="Moest M."/>
            <person name="Warren A I."/>
            <person name="Generalovic N T."/>
            <person name="Byers J.R.P. K."/>
            <person name="Montejo-Kovacevich G."/>
            <person name="Yen C E."/>
        </authorList>
    </citation>
    <scope>NUCLEOTIDE SEQUENCE [LARGE SCALE GENOMIC DNA]</scope>
</reference>
<dbReference type="AlphaFoldDB" id="A0A7R8V6N4"/>
<dbReference type="Proteomes" id="UP000594454">
    <property type="component" value="Chromosome 6"/>
</dbReference>
<accession>A0A7R8V6N4</accession>
<keyword evidence="2" id="KW-1185">Reference proteome</keyword>
<dbReference type="InParanoid" id="A0A7R8V6N4"/>
<evidence type="ECO:0000313" key="1">
    <source>
        <dbReference type="EMBL" id="CAD7093404.1"/>
    </source>
</evidence>
<organism evidence="1 2">
    <name type="scientific">Hermetia illucens</name>
    <name type="common">Black soldier fly</name>
    <dbReference type="NCBI Taxonomy" id="343691"/>
    <lineage>
        <taxon>Eukaryota</taxon>
        <taxon>Metazoa</taxon>
        <taxon>Ecdysozoa</taxon>
        <taxon>Arthropoda</taxon>
        <taxon>Hexapoda</taxon>
        <taxon>Insecta</taxon>
        <taxon>Pterygota</taxon>
        <taxon>Neoptera</taxon>
        <taxon>Endopterygota</taxon>
        <taxon>Diptera</taxon>
        <taxon>Brachycera</taxon>
        <taxon>Stratiomyomorpha</taxon>
        <taxon>Stratiomyidae</taxon>
        <taxon>Hermetiinae</taxon>
        <taxon>Hermetia</taxon>
    </lineage>
</organism>
<dbReference type="Gene3D" id="3.60.10.10">
    <property type="entry name" value="Endonuclease/exonuclease/phosphatase"/>
    <property type="match status" value="1"/>
</dbReference>
<proteinExistence type="predicted"/>
<gene>
    <name evidence="1" type="ORF">HERILL_LOCUS15689</name>
</gene>
<sequence length="105" mass="12077">MRLIQINVDHCEALQDLLAQTTREKNIDVAELSEPYRDQTGQAALWTCGEQTVEEIMEYPEEGFIRAKAKGIHIYSCYAPPSATLVEYERLLPLLFWMQEDVGRS</sequence>
<dbReference type="InterPro" id="IPR036691">
    <property type="entry name" value="Endo/exonu/phosph_ase_sf"/>
</dbReference>
<dbReference type="SUPFAM" id="SSF56219">
    <property type="entry name" value="DNase I-like"/>
    <property type="match status" value="1"/>
</dbReference>
<evidence type="ECO:0000313" key="2">
    <source>
        <dbReference type="Proteomes" id="UP000594454"/>
    </source>
</evidence>
<name>A0A7R8V6N4_HERIL</name>
<protein>
    <submittedName>
        <fullName evidence="1">Uncharacterized protein</fullName>
    </submittedName>
</protein>
<dbReference type="EMBL" id="LR899014">
    <property type="protein sequence ID" value="CAD7093404.1"/>
    <property type="molecule type" value="Genomic_DNA"/>
</dbReference>